<dbReference type="InterPro" id="IPR017853">
    <property type="entry name" value="GH"/>
</dbReference>
<name>A0A1V2KZN4_CYBFA</name>
<keyword evidence="2" id="KW-0378">Hydrolase</keyword>
<dbReference type="PANTHER" id="PTHR10357">
    <property type="entry name" value="ALPHA-AMYLASE FAMILY MEMBER"/>
    <property type="match status" value="1"/>
</dbReference>
<dbReference type="Proteomes" id="UP000189513">
    <property type="component" value="Unassembled WGS sequence"/>
</dbReference>
<dbReference type="Gene3D" id="2.60.40.1180">
    <property type="entry name" value="Golgi alpha-mannosidase II"/>
    <property type="match status" value="1"/>
</dbReference>
<dbReference type="FunFam" id="3.20.20.80:FF:000064">
    <property type="entry name" value="Oligo-1,6-glucosidase"/>
    <property type="match status" value="1"/>
</dbReference>
<organism evidence="6 7">
    <name type="scientific">Cyberlindnera fabianii</name>
    <name type="common">Yeast</name>
    <name type="synonym">Hansenula fabianii</name>
    <dbReference type="NCBI Taxonomy" id="36022"/>
    <lineage>
        <taxon>Eukaryota</taxon>
        <taxon>Fungi</taxon>
        <taxon>Dikarya</taxon>
        <taxon>Ascomycota</taxon>
        <taxon>Saccharomycotina</taxon>
        <taxon>Saccharomycetes</taxon>
        <taxon>Phaffomycetales</taxon>
        <taxon>Phaffomycetaceae</taxon>
        <taxon>Cyberlindnera</taxon>
    </lineage>
</organism>
<dbReference type="FunFam" id="3.90.400.10:FF:000002">
    <property type="entry name" value="Sucrose isomerase"/>
    <property type="match status" value="1"/>
</dbReference>
<dbReference type="PANTHER" id="PTHR10357:SF179">
    <property type="entry name" value="NEUTRAL AND BASIC AMINO ACID TRANSPORT PROTEIN RBAT"/>
    <property type="match status" value="1"/>
</dbReference>
<dbReference type="GO" id="GO:0004556">
    <property type="term" value="F:alpha-amylase activity"/>
    <property type="evidence" value="ECO:0007669"/>
    <property type="project" value="TreeGrafter"/>
</dbReference>
<dbReference type="InterPro" id="IPR045857">
    <property type="entry name" value="O16G_dom_2"/>
</dbReference>
<evidence type="ECO:0000256" key="2">
    <source>
        <dbReference type="ARBA" id="ARBA00022801"/>
    </source>
</evidence>
<reference evidence="7" key="1">
    <citation type="journal article" date="2017" name="Genome Announc.">
        <title>Genome sequences of Cyberlindnera fabianii 65, Pichia kudriavzevii 129, and Saccharomyces cerevisiae 131 isolated from fermented masau fruits in Zimbabwe.</title>
        <authorList>
            <person name="van Rijswijck I.M.H."/>
            <person name="Derks M.F.L."/>
            <person name="Abee T."/>
            <person name="de Ridder D."/>
            <person name="Smid E.J."/>
        </authorList>
    </citation>
    <scope>NUCLEOTIDE SEQUENCE [LARGE SCALE GENOMIC DNA]</scope>
    <source>
        <strain evidence="7">65</strain>
    </source>
</reference>
<dbReference type="GO" id="GO:0005987">
    <property type="term" value="P:sucrose catabolic process"/>
    <property type="evidence" value="ECO:0007669"/>
    <property type="project" value="TreeGrafter"/>
</dbReference>
<dbReference type="GO" id="GO:0000025">
    <property type="term" value="P:maltose catabolic process"/>
    <property type="evidence" value="ECO:0007669"/>
    <property type="project" value="TreeGrafter"/>
</dbReference>
<dbReference type="CDD" id="cd11333">
    <property type="entry name" value="AmyAc_SI_OligoGlu_DGase"/>
    <property type="match status" value="1"/>
</dbReference>
<evidence type="ECO:0000259" key="5">
    <source>
        <dbReference type="SMART" id="SM00642"/>
    </source>
</evidence>
<dbReference type="SUPFAM" id="SSF51011">
    <property type="entry name" value="Glycosyl hydrolase domain"/>
    <property type="match status" value="1"/>
</dbReference>
<keyword evidence="4" id="KW-0462">Maltose metabolism</keyword>
<gene>
    <name evidence="6" type="ORF">BON22_5134</name>
</gene>
<dbReference type="OMA" id="LEDKYIF"/>
<dbReference type="GO" id="GO:0033934">
    <property type="term" value="F:glucan 1,4-alpha-maltotriohydrolase activity"/>
    <property type="evidence" value="ECO:0007669"/>
    <property type="project" value="TreeGrafter"/>
</dbReference>
<feature type="domain" description="Glycosyl hydrolase family 13 catalytic" evidence="5">
    <location>
        <begin position="16"/>
        <end position="432"/>
    </location>
</feature>
<dbReference type="Pfam" id="PF00128">
    <property type="entry name" value="Alpha-amylase"/>
    <property type="match status" value="1"/>
</dbReference>
<dbReference type="EMBL" id="MPUK01000014">
    <property type="protein sequence ID" value="ONH65014.1"/>
    <property type="molecule type" value="Genomic_DNA"/>
</dbReference>
<proteinExistence type="inferred from homology"/>
<dbReference type="SUPFAM" id="SSF51445">
    <property type="entry name" value="(Trans)glycosidases"/>
    <property type="match status" value="1"/>
</dbReference>
<dbReference type="AlphaFoldDB" id="A0A1V2KZN4"/>
<evidence type="ECO:0000256" key="4">
    <source>
        <dbReference type="ARBA" id="ARBA00026248"/>
    </source>
</evidence>
<dbReference type="Gene3D" id="3.90.400.10">
    <property type="entry name" value="Oligo-1,6-glucosidase, Domain 2"/>
    <property type="match status" value="1"/>
</dbReference>
<evidence type="ECO:0000256" key="1">
    <source>
        <dbReference type="ARBA" id="ARBA00008061"/>
    </source>
</evidence>
<evidence type="ECO:0000256" key="3">
    <source>
        <dbReference type="ARBA" id="ARBA00023295"/>
    </source>
</evidence>
<comment type="similarity">
    <text evidence="1">Belongs to the glycosyl hydrolase 13 family.</text>
</comment>
<dbReference type="SMART" id="SM00642">
    <property type="entry name" value="Aamy"/>
    <property type="match status" value="1"/>
</dbReference>
<comment type="caution">
    <text evidence="6">The sequence shown here is derived from an EMBL/GenBank/DDBJ whole genome shotgun (WGS) entry which is preliminary data.</text>
</comment>
<dbReference type="VEuPathDB" id="FungiDB:BON22_5134"/>
<evidence type="ECO:0000313" key="7">
    <source>
        <dbReference type="Proteomes" id="UP000189513"/>
    </source>
</evidence>
<dbReference type="GO" id="GO:0004574">
    <property type="term" value="F:oligo-1,6-glucosidase activity"/>
    <property type="evidence" value="ECO:0007669"/>
    <property type="project" value="TreeGrafter"/>
</dbReference>
<dbReference type="GO" id="GO:0004575">
    <property type="term" value="F:sucrose alpha-glucosidase activity"/>
    <property type="evidence" value="ECO:0007669"/>
    <property type="project" value="TreeGrafter"/>
</dbReference>
<dbReference type="Gene3D" id="3.20.20.80">
    <property type="entry name" value="Glycosidases"/>
    <property type="match status" value="1"/>
</dbReference>
<evidence type="ECO:0000313" key="6">
    <source>
        <dbReference type="EMBL" id="ONH65014.1"/>
    </source>
</evidence>
<dbReference type="FunFam" id="3.20.20.80:FF:000087">
    <property type="entry name" value="Oligo-1,6-glucosidase IMA1"/>
    <property type="match status" value="1"/>
</dbReference>
<protein>
    <submittedName>
        <fullName evidence="6">Alpha-glucosidase</fullName>
    </submittedName>
</protein>
<dbReference type="STRING" id="36022.A0A1V2KZN4"/>
<dbReference type="InterPro" id="IPR006047">
    <property type="entry name" value="GH13_cat_dom"/>
</dbReference>
<sequence>MTVTQEPWWKNAVVYQVWPASFKDSNGDGIGDLNGLTSKLDHIKSLGTDVIWLSPHYASPMDDMGYDISDYNAINPQFGTMEDMDNLLAEVKKRDMKLILDLVINHTSSEHQWFKESRSSRDNPKRDWYIWKDKANNWMSMFSGSAWKLDEQTGQYYLHLFAESQPDLNWENPETREAIYKSALEFWYEKGVSGFRIDVCSLYSKVQTYADAAITIPGAPYQPSWEMCVNGPRIHEFHKEMYEKVTSKYDAMTVGEVGNCSKADALKYSSAKEKEINMMFLFDAVSVGAEPTDRFIKKAWQLTDFKDAIKSQSEFIYDDETGELNDAWSTVFIENHDQPRSNSRFGNVTNKLFWERSSKLISMLQVTLTGTLFLYQGQEIGMTNVPLEWDPKEYLDIQTVNYWKAFLKDNPSEEEKQKRMEGINLLARDHARTPVQWDDSTNAGFGDGKPWMRVNDNYKEINVAKQVNDENSVLSFWKNAIKLRKAYSDTLVFGKFKIFDYENQQVFAYSKTKGNKKVSVFLNFSDKEVDYTFPEGELILTNVTDGLQASQHIKEGVILSELVKDYLIYKS</sequence>
<dbReference type="InterPro" id="IPR013780">
    <property type="entry name" value="Glyco_hydro_b"/>
</dbReference>
<accession>A0A1V2KZN4</accession>
<keyword evidence="3" id="KW-0326">Glycosidase</keyword>
<keyword evidence="7" id="KW-1185">Reference proteome</keyword>